<dbReference type="Gene3D" id="3.30.540.10">
    <property type="entry name" value="Fructose-1,6-Bisphosphatase, subunit A, domain 1"/>
    <property type="match status" value="1"/>
</dbReference>
<evidence type="ECO:0000256" key="4">
    <source>
        <dbReference type="ARBA" id="ARBA00013106"/>
    </source>
</evidence>
<comment type="cofactor">
    <cofactor evidence="2">
        <name>Mg(2+)</name>
        <dbReference type="ChEBI" id="CHEBI:18420"/>
    </cofactor>
</comment>
<proteinExistence type="inferred from homology"/>
<dbReference type="PROSITE" id="PS00629">
    <property type="entry name" value="IMP_1"/>
    <property type="match status" value="1"/>
</dbReference>
<dbReference type="PRINTS" id="PR00377">
    <property type="entry name" value="IMPHPHTASES"/>
</dbReference>
<name>A0A381N908_9ZZZZ</name>
<evidence type="ECO:0000256" key="7">
    <source>
        <dbReference type="ARBA" id="ARBA00022842"/>
    </source>
</evidence>
<organism evidence="8">
    <name type="scientific">marine metagenome</name>
    <dbReference type="NCBI Taxonomy" id="408172"/>
    <lineage>
        <taxon>unclassified sequences</taxon>
        <taxon>metagenomes</taxon>
        <taxon>ecological metagenomes</taxon>
    </lineage>
</organism>
<dbReference type="GO" id="GO:0046854">
    <property type="term" value="P:phosphatidylinositol phosphate biosynthetic process"/>
    <property type="evidence" value="ECO:0007669"/>
    <property type="project" value="InterPro"/>
</dbReference>
<dbReference type="CDD" id="cd01639">
    <property type="entry name" value="IMPase"/>
    <property type="match status" value="1"/>
</dbReference>
<keyword evidence="6" id="KW-0378">Hydrolase</keyword>
<accession>A0A381N908</accession>
<dbReference type="PROSITE" id="PS00630">
    <property type="entry name" value="IMP_2"/>
    <property type="match status" value="1"/>
</dbReference>
<sequence length="263" mass="27534">MADPAALRDLALDIARAVAPELRRLAGVVDVSGTKTTVTDLVTEVDRWSEEQIVERILDARPNDSVLGEEGTGVDGTSGVRWVVDPIDGTTDFVYGHPGFSVSIGVEVDGRPAAGVVVDPLLQDEFCAAVGHGTTRNGRPVRVNQVDDLSSALVATGFGYDPGRRRRQAEALVAVIGNIRDIRRCGGAATDLASVSCGRVDAYFERGLNPWDCAAGILLVTEAGGRVTNLEGRPTTGEMVVAAPVGLHGPLLDLLRSAGAEVA</sequence>
<dbReference type="GO" id="GO:0006020">
    <property type="term" value="P:inositol metabolic process"/>
    <property type="evidence" value="ECO:0007669"/>
    <property type="project" value="TreeGrafter"/>
</dbReference>
<protein>
    <recommendedName>
        <fullName evidence="4">inositol-phosphate phosphatase</fullName>
        <ecNumber evidence="4">3.1.3.25</ecNumber>
    </recommendedName>
</protein>
<dbReference type="InterPro" id="IPR000760">
    <property type="entry name" value="Inositol_monophosphatase-like"/>
</dbReference>
<keyword evidence="7" id="KW-0460">Magnesium</keyword>
<dbReference type="InterPro" id="IPR033942">
    <property type="entry name" value="IMPase"/>
</dbReference>
<dbReference type="Gene3D" id="3.40.190.80">
    <property type="match status" value="1"/>
</dbReference>
<dbReference type="PANTHER" id="PTHR20854:SF4">
    <property type="entry name" value="INOSITOL-1-MONOPHOSPHATASE-RELATED"/>
    <property type="match status" value="1"/>
</dbReference>
<dbReference type="InterPro" id="IPR020550">
    <property type="entry name" value="Inositol_monophosphatase_CS"/>
</dbReference>
<gene>
    <name evidence="8" type="ORF">METZ01_LOCUS3926</name>
</gene>
<dbReference type="FunFam" id="3.30.540.10:FF:000003">
    <property type="entry name" value="Inositol-1-monophosphatase"/>
    <property type="match status" value="1"/>
</dbReference>
<evidence type="ECO:0000256" key="3">
    <source>
        <dbReference type="ARBA" id="ARBA00009759"/>
    </source>
</evidence>
<dbReference type="EMBL" id="UINC01000204">
    <property type="protein sequence ID" value="SUZ51072.1"/>
    <property type="molecule type" value="Genomic_DNA"/>
</dbReference>
<evidence type="ECO:0000256" key="2">
    <source>
        <dbReference type="ARBA" id="ARBA00001946"/>
    </source>
</evidence>
<dbReference type="PANTHER" id="PTHR20854">
    <property type="entry name" value="INOSITOL MONOPHOSPHATASE"/>
    <property type="match status" value="1"/>
</dbReference>
<dbReference type="InterPro" id="IPR020583">
    <property type="entry name" value="Inositol_monoP_metal-BS"/>
</dbReference>
<dbReference type="Pfam" id="PF00459">
    <property type="entry name" value="Inositol_P"/>
    <property type="match status" value="1"/>
</dbReference>
<keyword evidence="5" id="KW-0479">Metal-binding</keyword>
<reference evidence="8" key="1">
    <citation type="submission" date="2018-05" db="EMBL/GenBank/DDBJ databases">
        <authorList>
            <person name="Lanie J.A."/>
            <person name="Ng W.-L."/>
            <person name="Kazmierczak K.M."/>
            <person name="Andrzejewski T.M."/>
            <person name="Davidsen T.M."/>
            <person name="Wayne K.J."/>
            <person name="Tettelin H."/>
            <person name="Glass J.I."/>
            <person name="Rusch D."/>
            <person name="Podicherti R."/>
            <person name="Tsui H.-C.T."/>
            <person name="Winkler M.E."/>
        </authorList>
    </citation>
    <scope>NUCLEOTIDE SEQUENCE</scope>
</reference>
<dbReference type="GO" id="GO:0008934">
    <property type="term" value="F:inositol monophosphate 1-phosphatase activity"/>
    <property type="evidence" value="ECO:0007669"/>
    <property type="project" value="InterPro"/>
</dbReference>
<dbReference type="GO" id="GO:0007165">
    <property type="term" value="P:signal transduction"/>
    <property type="evidence" value="ECO:0007669"/>
    <property type="project" value="TreeGrafter"/>
</dbReference>
<dbReference type="EC" id="3.1.3.25" evidence="4"/>
<evidence type="ECO:0000256" key="5">
    <source>
        <dbReference type="ARBA" id="ARBA00022723"/>
    </source>
</evidence>
<comment type="similarity">
    <text evidence="3">Belongs to the inositol monophosphatase superfamily.</text>
</comment>
<dbReference type="GO" id="GO:0046872">
    <property type="term" value="F:metal ion binding"/>
    <property type="evidence" value="ECO:0007669"/>
    <property type="project" value="UniProtKB-KW"/>
</dbReference>
<evidence type="ECO:0000313" key="8">
    <source>
        <dbReference type="EMBL" id="SUZ51072.1"/>
    </source>
</evidence>
<evidence type="ECO:0000256" key="6">
    <source>
        <dbReference type="ARBA" id="ARBA00022801"/>
    </source>
</evidence>
<comment type="catalytic activity">
    <reaction evidence="1">
        <text>a myo-inositol phosphate + H2O = myo-inositol + phosphate</text>
        <dbReference type="Rhea" id="RHEA:24056"/>
        <dbReference type="ChEBI" id="CHEBI:15377"/>
        <dbReference type="ChEBI" id="CHEBI:17268"/>
        <dbReference type="ChEBI" id="CHEBI:43474"/>
        <dbReference type="ChEBI" id="CHEBI:84139"/>
        <dbReference type="EC" id="3.1.3.25"/>
    </reaction>
</comment>
<evidence type="ECO:0000256" key="1">
    <source>
        <dbReference type="ARBA" id="ARBA00001033"/>
    </source>
</evidence>
<dbReference type="AlphaFoldDB" id="A0A381N908"/>
<dbReference type="SUPFAM" id="SSF56655">
    <property type="entry name" value="Carbohydrate phosphatase"/>
    <property type="match status" value="1"/>
</dbReference>